<dbReference type="AlphaFoldDB" id="A0A3A5M680"/>
<protein>
    <submittedName>
        <fullName evidence="3">DUF3060 domain-containing protein</fullName>
    </submittedName>
</protein>
<dbReference type="OrthoDB" id="4949752at2"/>
<feature type="region of interest" description="Disordered" evidence="1">
    <location>
        <begin position="26"/>
        <end position="85"/>
    </location>
</feature>
<comment type="caution">
    <text evidence="3">The sequence shown here is derived from an EMBL/GenBank/DDBJ whole genome shotgun (WGS) entry which is preliminary data.</text>
</comment>
<dbReference type="EMBL" id="QZVT01000017">
    <property type="protein sequence ID" value="RJT75106.1"/>
    <property type="molecule type" value="Genomic_DNA"/>
</dbReference>
<name>A0A3A5M680_9MICC</name>
<gene>
    <name evidence="3" type="ORF">D6T63_18125</name>
</gene>
<reference evidence="3 4" key="1">
    <citation type="submission" date="2018-09" db="EMBL/GenBank/DDBJ databases">
        <title>Novel species of Arthrobacter.</title>
        <authorList>
            <person name="Liu Q."/>
            <person name="Xin Y.-H."/>
        </authorList>
    </citation>
    <scope>NUCLEOTIDE SEQUENCE [LARGE SCALE GENOMIC DNA]</scope>
    <source>
        <strain evidence="3 4">Hz2</strain>
    </source>
</reference>
<dbReference type="Proteomes" id="UP000272560">
    <property type="component" value="Unassembled WGS sequence"/>
</dbReference>
<feature type="region of interest" description="Disordered" evidence="1">
    <location>
        <begin position="169"/>
        <end position="202"/>
    </location>
</feature>
<dbReference type="PROSITE" id="PS51257">
    <property type="entry name" value="PROKAR_LIPOPROTEIN"/>
    <property type="match status" value="1"/>
</dbReference>
<feature type="signal peptide" evidence="2">
    <location>
        <begin position="1"/>
        <end position="28"/>
    </location>
</feature>
<keyword evidence="4" id="KW-1185">Reference proteome</keyword>
<dbReference type="InterPro" id="IPR021417">
    <property type="entry name" value="DUF3060"/>
</dbReference>
<accession>A0A3A5M680</accession>
<evidence type="ECO:0000313" key="3">
    <source>
        <dbReference type="EMBL" id="RJT75106.1"/>
    </source>
</evidence>
<dbReference type="Pfam" id="PF11259">
    <property type="entry name" value="DUF3060"/>
    <property type="match status" value="2"/>
</dbReference>
<evidence type="ECO:0000256" key="2">
    <source>
        <dbReference type="SAM" id="SignalP"/>
    </source>
</evidence>
<organism evidence="3 4">
    <name type="scientific">Arthrobacter cheniae</name>
    <dbReference type="NCBI Taxonomy" id="1258888"/>
    <lineage>
        <taxon>Bacteria</taxon>
        <taxon>Bacillati</taxon>
        <taxon>Actinomycetota</taxon>
        <taxon>Actinomycetes</taxon>
        <taxon>Micrococcales</taxon>
        <taxon>Micrococcaceae</taxon>
        <taxon>Arthrobacter</taxon>
    </lineage>
</organism>
<sequence length="202" mass="20251">MRNTYRPAATILSAATLLALISGCTDNATPPPVNAPTGTVSADAPAPVTPEGTSTASTASDSSSTPPAGETATGKPIRLSQEDEHDITSANTTVTIVCEGGGDIDLDADGTTVDITGECEDIDIDGNDNTVTGETVGSLSIDGTNNTATMASAPDIDVDGSTNAVTVEDTRDIDVDGDSNTVTYASGDPSIENEGNNSISAR</sequence>
<dbReference type="RefSeq" id="WP_120150703.1">
    <property type="nucleotide sequence ID" value="NZ_QZVT01000017.1"/>
</dbReference>
<keyword evidence="2" id="KW-0732">Signal</keyword>
<feature type="chain" id="PRO_5017415895" evidence="2">
    <location>
        <begin position="29"/>
        <end position="202"/>
    </location>
</feature>
<feature type="compositionally biased region" description="Low complexity" evidence="1">
    <location>
        <begin position="53"/>
        <end position="65"/>
    </location>
</feature>
<evidence type="ECO:0000256" key="1">
    <source>
        <dbReference type="SAM" id="MobiDB-lite"/>
    </source>
</evidence>
<proteinExistence type="predicted"/>
<evidence type="ECO:0000313" key="4">
    <source>
        <dbReference type="Proteomes" id="UP000272560"/>
    </source>
</evidence>
<feature type="compositionally biased region" description="Polar residues" evidence="1">
    <location>
        <begin position="193"/>
        <end position="202"/>
    </location>
</feature>